<gene>
    <name evidence="4" type="ORF">Fcan01_21253</name>
</gene>
<dbReference type="EMBL" id="LNIX01000020">
    <property type="protein sequence ID" value="OXA43891.1"/>
    <property type="molecule type" value="Genomic_DNA"/>
</dbReference>
<evidence type="ECO:0000256" key="1">
    <source>
        <dbReference type="SAM" id="MobiDB-lite"/>
    </source>
</evidence>
<evidence type="ECO:0000256" key="2">
    <source>
        <dbReference type="SAM" id="Phobius"/>
    </source>
</evidence>
<dbReference type="PANTHER" id="PTHR33538:SF2">
    <property type="entry name" value="PROTEIN GAMETE EXPRESSED 1"/>
    <property type="match status" value="1"/>
</dbReference>
<sequence>MLFRREFLKLLICCVFLTKPHFSVAGNVPSLELGELTARVDKGRDEISKLQQRAMLPRGTCWKSALEDLSVSCKGMIPEHQSRLAFKFTTCYNEMVGFPSVICERNMAIPDCMKSLDVSSQGTFREFFLHTQDMCYFLEHQLWQEKTSNAVNEVTNAVTDVTKNLEEAKETQEKVLLSQQESLKVQSNIIKDNSEIYSMVLNVKDVFEDVQASAVEQRQVVVEVFDKLTRMQKLVSWIQGEMSLLDMMGFYFACVLFGFFGTSSRRTQSARFWIVLLCIVVLGLERCLFNHLNSLDSYSPEMIQESIWILRRSAAVFGVIILVCAAAFYRDPQMVQQNMLTMVNKRLDRLTTQMDDMQGFMKNNSIMSLEGGGGLPTNEEEVLDDSDSDTYSNYSGDSDMSNFDQPEAMHWSQSLATLEEGESESDSNDENRIPETDARTTNNLFAAIKNRFSSNTNRETSLDRSITNESKHSYNLRTRVSSGPSSPNIIHESATEFAQIMKHPNRYMRRSSAANYYSSDEDV</sequence>
<comment type="caution">
    <text evidence="4">The sequence shown here is derived from an EMBL/GenBank/DDBJ whole genome shotgun (WGS) entry which is preliminary data.</text>
</comment>
<keyword evidence="5" id="KW-1185">Reference proteome</keyword>
<evidence type="ECO:0000313" key="5">
    <source>
        <dbReference type="Proteomes" id="UP000198287"/>
    </source>
</evidence>
<feature type="region of interest" description="Disordered" evidence="1">
    <location>
        <begin position="368"/>
        <end position="441"/>
    </location>
</feature>
<organism evidence="4 5">
    <name type="scientific">Folsomia candida</name>
    <name type="common">Springtail</name>
    <dbReference type="NCBI Taxonomy" id="158441"/>
    <lineage>
        <taxon>Eukaryota</taxon>
        <taxon>Metazoa</taxon>
        <taxon>Ecdysozoa</taxon>
        <taxon>Arthropoda</taxon>
        <taxon>Hexapoda</taxon>
        <taxon>Collembola</taxon>
        <taxon>Entomobryomorpha</taxon>
        <taxon>Isotomoidea</taxon>
        <taxon>Isotomidae</taxon>
        <taxon>Proisotominae</taxon>
        <taxon>Folsomia</taxon>
    </lineage>
</organism>
<keyword evidence="3" id="KW-0732">Signal</keyword>
<dbReference type="STRING" id="158441.A0A226DH09"/>
<dbReference type="AlphaFoldDB" id="A0A226DH09"/>
<evidence type="ECO:0000313" key="4">
    <source>
        <dbReference type="EMBL" id="OXA43891.1"/>
    </source>
</evidence>
<protein>
    <submittedName>
        <fullName evidence="4">Protein GAMETE EXPRESSED 1</fullName>
    </submittedName>
</protein>
<feature type="transmembrane region" description="Helical" evidence="2">
    <location>
        <begin position="242"/>
        <end position="260"/>
    </location>
</feature>
<dbReference type="PANTHER" id="PTHR33538">
    <property type="entry name" value="PROTEIN GAMETE EXPRESSED 1"/>
    <property type="match status" value="1"/>
</dbReference>
<feature type="compositionally biased region" description="Basic and acidic residues" evidence="1">
    <location>
        <begin position="429"/>
        <end position="438"/>
    </location>
</feature>
<feature type="transmembrane region" description="Helical" evidence="2">
    <location>
        <begin position="272"/>
        <end position="289"/>
    </location>
</feature>
<feature type="signal peptide" evidence="3">
    <location>
        <begin position="1"/>
        <end position="25"/>
    </location>
</feature>
<accession>A0A226DH09</accession>
<keyword evidence="2" id="KW-0812">Transmembrane</keyword>
<name>A0A226DH09_FOLCA</name>
<feature type="compositionally biased region" description="Acidic residues" evidence="1">
    <location>
        <begin position="419"/>
        <end position="428"/>
    </location>
</feature>
<feature type="compositionally biased region" description="Low complexity" evidence="1">
    <location>
        <begin position="389"/>
        <end position="399"/>
    </location>
</feature>
<feature type="transmembrane region" description="Helical" evidence="2">
    <location>
        <begin position="309"/>
        <end position="329"/>
    </location>
</feature>
<dbReference type="Proteomes" id="UP000198287">
    <property type="component" value="Unassembled WGS sequence"/>
</dbReference>
<feature type="compositionally biased region" description="Acidic residues" evidence="1">
    <location>
        <begin position="378"/>
        <end position="388"/>
    </location>
</feature>
<dbReference type="InterPro" id="IPR040346">
    <property type="entry name" value="GEX1/Brambleberry"/>
</dbReference>
<keyword evidence="2" id="KW-0472">Membrane</keyword>
<proteinExistence type="predicted"/>
<dbReference type="OrthoDB" id="377549at2759"/>
<feature type="chain" id="PRO_5012601372" evidence="3">
    <location>
        <begin position="26"/>
        <end position="523"/>
    </location>
</feature>
<dbReference type="OMA" id="HTQDMCY"/>
<keyword evidence="2" id="KW-1133">Transmembrane helix</keyword>
<reference evidence="4 5" key="1">
    <citation type="submission" date="2015-12" db="EMBL/GenBank/DDBJ databases">
        <title>The genome of Folsomia candida.</title>
        <authorList>
            <person name="Faddeeva A."/>
            <person name="Derks M.F."/>
            <person name="Anvar Y."/>
            <person name="Smit S."/>
            <person name="Van Straalen N."/>
            <person name="Roelofs D."/>
        </authorList>
    </citation>
    <scope>NUCLEOTIDE SEQUENCE [LARGE SCALE GENOMIC DNA]</scope>
    <source>
        <strain evidence="4 5">VU population</strain>
        <tissue evidence="4">Whole body</tissue>
    </source>
</reference>
<evidence type="ECO:0000256" key="3">
    <source>
        <dbReference type="SAM" id="SignalP"/>
    </source>
</evidence>